<protein>
    <recommendedName>
        <fullName evidence="1">HD-GYP domain-containing protein</fullName>
    </recommendedName>
</protein>
<dbReference type="GO" id="GO:0008081">
    <property type="term" value="F:phosphoric diester hydrolase activity"/>
    <property type="evidence" value="ECO:0007669"/>
    <property type="project" value="UniProtKB-ARBA"/>
</dbReference>
<dbReference type="RefSeq" id="WP_088708465.1">
    <property type="nucleotide sequence ID" value="NZ_LSTO01000001.1"/>
</dbReference>
<evidence type="ECO:0000313" key="2">
    <source>
        <dbReference type="EMBL" id="OWW21613.1"/>
    </source>
</evidence>
<dbReference type="InterPro" id="IPR003607">
    <property type="entry name" value="HD/PDEase_dom"/>
</dbReference>
<sequence>MIDQRRLSMADIIVGEPLPWDVYGSGNKLLLRRGQVVVNARQAEELVSRGLFVNAGQEDRAAQARKEAKAAATREVPSALRLINLANKRLERLLYNVANEPDAEAKFVEVVKALEYALNINTDVAVASIFLNQAASKYAVRHCIDSALIACIIARAMNKSREETQQLMAAALTMNIAMLRYQDGLLTRQDPLSEKEAELIRSHPAQGIELLKQAGIAHADWLSYILLHHENEDGSGYPGKKEISAVPQNARILAYADRYCASVSTRKYRKSLLPSAALRDVLIAKGKPADPMLAAYFIKELGTAPPGAFVRLQNGEIGVVTRRGIAATTPVVHTFIGPRGAPLSFPIQRDTSKELYAIRDALSSEQAMLPFSMQQLWGEEAAL</sequence>
<gene>
    <name evidence="2" type="ORF">AYR66_21100</name>
</gene>
<dbReference type="SUPFAM" id="SSF109604">
    <property type="entry name" value="HD-domain/PDEase-like"/>
    <property type="match status" value="1"/>
</dbReference>
<proteinExistence type="predicted"/>
<dbReference type="PANTHER" id="PTHR43155:SF2">
    <property type="entry name" value="CYCLIC DI-GMP PHOSPHODIESTERASE PA4108"/>
    <property type="match status" value="1"/>
</dbReference>
<keyword evidence="3" id="KW-1185">Reference proteome</keyword>
<dbReference type="PROSITE" id="PS51832">
    <property type="entry name" value="HD_GYP"/>
    <property type="match status" value="1"/>
</dbReference>
<dbReference type="Pfam" id="PF13487">
    <property type="entry name" value="HD_5"/>
    <property type="match status" value="1"/>
</dbReference>
<dbReference type="PANTHER" id="PTHR43155">
    <property type="entry name" value="CYCLIC DI-GMP PHOSPHODIESTERASE PA4108-RELATED"/>
    <property type="match status" value="1"/>
</dbReference>
<dbReference type="Proteomes" id="UP000197535">
    <property type="component" value="Unassembled WGS sequence"/>
</dbReference>
<evidence type="ECO:0000259" key="1">
    <source>
        <dbReference type="PROSITE" id="PS51832"/>
    </source>
</evidence>
<reference evidence="2 3" key="1">
    <citation type="submission" date="2016-02" db="EMBL/GenBank/DDBJ databases">
        <authorList>
            <person name="Wen L."/>
            <person name="He K."/>
            <person name="Yang H."/>
        </authorList>
    </citation>
    <scope>NUCLEOTIDE SEQUENCE [LARGE SCALE GENOMIC DNA]</scope>
    <source>
        <strain evidence="2 3">TSA40</strain>
    </source>
</reference>
<dbReference type="EMBL" id="LSTO01000001">
    <property type="protein sequence ID" value="OWW21613.1"/>
    <property type="molecule type" value="Genomic_DNA"/>
</dbReference>
<dbReference type="CDD" id="cd00077">
    <property type="entry name" value="HDc"/>
    <property type="match status" value="1"/>
</dbReference>
<dbReference type="AlphaFoldDB" id="A0A254TLX3"/>
<accession>A0A254TLX3</accession>
<organism evidence="2 3">
    <name type="scientific">Noviherbaspirillum denitrificans</name>
    <dbReference type="NCBI Taxonomy" id="1968433"/>
    <lineage>
        <taxon>Bacteria</taxon>
        <taxon>Pseudomonadati</taxon>
        <taxon>Pseudomonadota</taxon>
        <taxon>Betaproteobacteria</taxon>
        <taxon>Burkholderiales</taxon>
        <taxon>Oxalobacteraceae</taxon>
        <taxon>Noviherbaspirillum</taxon>
    </lineage>
</organism>
<dbReference type="OrthoDB" id="9774747at2"/>
<evidence type="ECO:0000313" key="3">
    <source>
        <dbReference type="Proteomes" id="UP000197535"/>
    </source>
</evidence>
<feature type="domain" description="HD-GYP" evidence="1">
    <location>
        <begin position="117"/>
        <end position="313"/>
    </location>
</feature>
<dbReference type="InterPro" id="IPR037522">
    <property type="entry name" value="HD_GYP_dom"/>
</dbReference>
<comment type="caution">
    <text evidence="2">The sequence shown here is derived from an EMBL/GenBank/DDBJ whole genome shotgun (WGS) entry which is preliminary data.</text>
</comment>
<dbReference type="Gene3D" id="1.10.3210.10">
    <property type="entry name" value="Hypothetical protein af1432"/>
    <property type="match status" value="1"/>
</dbReference>
<name>A0A254TLX3_9BURK</name>